<comment type="caution">
    <text evidence="3">The sequence shown here is derived from an EMBL/GenBank/DDBJ whole genome shotgun (WGS) entry which is preliminary data.</text>
</comment>
<dbReference type="SUPFAM" id="SSF51735">
    <property type="entry name" value="NAD(P)-binding Rossmann-fold domains"/>
    <property type="match status" value="2"/>
</dbReference>
<dbReference type="PANTHER" id="PTHR43318:SF1">
    <property type="entry name" value="POLYSACCHARIDE BIOSYNTHESIS PROTEIN EPSC-RELATED"/>
    <property type="match status" value="1"/>
</dbReference>
<organism evidence="3 4">
    <name type="scientific">Listeria booriae</name>
    <dbReference type="NCBI Taxonomy" id="1552123"/>
    <lineage>
        <taxon>Bacteria</taxon>
        <taxon>Bacillati</taxon>
        <taxon>Bacillota</taxon>
        <taxon>Bacilli</taxon>
        <taxon>Bacillales</taxon>
        <taxon>Listeriaceae</taxon>
        <taxon>Listeria</taxon>
    </lineage>
</organism>
<dbReference type="Pfam" id="PF02719">
    <property type="entry name" value="Polysacc_synt_2"/>
    <property type="match status" value="1"/>
</dbReference>
<evidence type="ECO:0000256" key="1">
    <source>
        <dbReference type="ARBA" id="ARBA00007430"/>
    </source>
</evidence>
<dbReference type="RefSeq" id="WP_185548107.1">
    <property type="nucleotide sequence ID" value="NZ_JAARYD010000001.1"/>
</dbReference>
<gene>
    <name evidence="3" type="ORF">HCB27_00410</name>
</gene>
<name>A0A7X1D6Y2_9LIST</name>
<dbReference type="PANTHER" id="PTHR43318">
    <property type="entry name" value="UDP-N-ACETYLGLUCOSAMINE 4,6-DEHYDRATASE"/>
    <property type="match status" value="1"/>
</dbReference>
<evidence type="ECO:0000313" key="4">
    <source>
        <dbReference type="Proteomes" id="UP000541735"/>
    </source>
</evidence>
<evidence type="ECO:0000259" key="2">
    <source>
        <dbReference type="Pfam" id="PF02719"/>
    </source>
</evidence>
<protein>
    <submittedName>
        <fullName evidence="3">Polysaccharide biosynthesis protein</fullName>
    </submittedName>
</protein>
<dbReference type="EMBL" id="JAARYD010000001">
    <property type="protein sequence ID" value="MBC2175059.1"/>
    <property type="molecule type" value="Genomic_DNA"/>
</dbReference>
<dbReference type="InterPro" id="IPR036291">
    <property type="entry name" value="NAD(P)-bd_dom_sf"/>
</dbReference>
<sequence length="470" mass="53004">MKPKNTLLIGAGEAGRYIYSYITKNEQYPYDVVGFLDDNLDAKLENKPHFGKLAGIQQIAKRYDISCIIFAIPSLPTSDKQHFLLQCMEANLEINILPELTKILTNEKKFTMTSANYQHLIKRPEFELKNDAVSEEIAGQIVLVTGAGGSIGSEICRQIIKAQPQTIILLGHGEGSIYEIHRELQKKTSTTTLVPVIADIKDEFRISEIFDKYKPDIVYHAAAHKHVPLMEMSSYEAIANNIVGTQNLVKIATTFNTSKFIMISTDKAVKPSTIMGATKRLAEKVVQYYDTISPTICCVVRFGNVLGSRGSVLPLFHNQLHNNEPITLTDPQMERYFMTIPEASKLVIQASLLTKGAEIFVLDMGEPIKIIDLVYRLADLAGLEREHIAINYIGIRAGEKVTEELFTEAEKSPQQVYEKIFVGENNVTAHEMNAIYELLEKFRNYSECERRAKLLQIANRQKEENHVYAN</sequence>
<dbReference type="CDD" id="cd05237">
    <property type="entry name" value="UDP_invert_4-6DH_SDR_e"/>
    <property type="match status" value="1"/>
</dbReference>
<dbReference type="Gene3D" id="3.40.50.720">
    <property type="entry name" value="NAD(P)-binding Rossmann-like Domain"/>
    <property type="match status" value="2"/>
</dbReference>
<dbReference type="InterPro" id="IPR003869">
    <property type="entry name" value="Polysac_CapD-like"/>
</dbReference>
<reference evidence="3 4" key="1">
    <citation type="submission" date="2020-03" db="EMBL/GenBank/DDBJ databases">
        <title>Soil Listeria distribution.</title>
        <authorList>
            <person name="Liao J."/>
            <person name="Wiedmann M."/>
        </authorList>
    </citation>
    <scope>NUCLEOTIDE SEQUENCE [LARGE SCALE GENOMIC DNA]</scope>
    <source>
        <strain evidence="3 4">FSL L7-0259</strain>
    </source>
</reference>
<dbReference type="Proteomes" id="UP000541735">
    <property type="component" value="Unassembled WGS sequence"/>
</dbReference>
<comment type="similarity">
    <text evidence="1">Belongs to the polysaccharide synthase family.</text>
</comment>
<dbReference type="AlphaFoldDB" id="A0A7X1D6Y2"/>
<accession>A0A7X1D6Y2</accession>
<feature type="domain" description="Polysaccharide biosynthesis protein CapD-like" evidence="2">
    <location>
        <begin position="142"/>
        <end position="422"/>
    </location>
</feature>
<evidence type="ECO:0000313" key="3">
    <source>
        <dbReference type="EMBL" id="MBC2175059.1"/>
    </source>
</evidence>
<dbReference type="InterPro" id="IPR051203">
    <property type="entry name" value="Polysaccharide_Synthase-Rel"/>
</dbReference>
<proteinExistence type="inferred from homology"/>